<dbReference type="Proteomes" id="UP000315113">
    <property type="component" value="Unassembled WGS sequence"/>
</dbReference>
<protein>
    <submittedName>
        <fullName evidence="2">Uncharacterized protein</fullName>
    </submittedName>
</protein>
<evidence type="ECO:0000313" key="2">
    <source>
        <dbReference type="EMBL" id="TRU36109.1"/>
    </source>
</evidence>
<evidence type="ECO:0000313" key="3">
    <source>
        <dbReference type="Proteomes" id="UP000315113"/>
    </source>
</evidence>
<name>A0A552ENW0_MICAE</name>
<sequence>MSNKNKFGFGLGFDLVEDFVVDKAQDSPDNYAAKGDINQMEADNITDEGDIVNIDADNVTKDGDNINIDDIKIEADNIAQEGDIIEGDQNNYYISISSCQPESDSPSEVEPEQDSIVNDAPLPDAKDLEIESPPPEFDFEIGG</sequence>
<dbReference type="AlphaFoldDB" id="A0A552ENW0"/>
<organism evidence="2 3">
    <name type="scientific">Microcystis aeruginosa Ma_MB_F_20061100_S20D</name>
    <dbReference type="NCBI Taxonomy" id="2486253"/>
    <lineage>
        <taxon>Bacteria</taxon>
        <taxon>Bacillati</taxon>
        <taxon>Cyanobacteriota</taxon>
        <taxon>Cyanophyceae</taxon>
        <taxon>Oscillatoriophycideae</taxon>
        <taxon>Chroococcales</taxon>
        <taxon>Microcystaceae</taxon>
        <taxon>Microcystis</taxon>
    </lineage>
</organism>
<comment type="caution">
    <text evidence="2">The sequence shown here is derived from an EMBL/GenBank/DDBJ whole genome shotgun (WGS) entry which is preliminary data.</text>
</comment>
<accession>A0A552ENW0</accession>
<proteinExistence type="predicted"/>
<feature type="region of interest" description="Disordered" evidence="1">
    <location>
        <begin position="96"/>
        <end position="143"/>
    </location>
</feature>
<evidence type="ECO:0000256" key="1">
    <source>
        <dbReference type="SAM" id="MobiDB-lite"/>
    </source>
</evidence>
<reference evidence="2 3" key="1">
    <citation type="submission" date="2019-01" db="EMBL/GenBank/DDBJ databases">
        <title>Coherence of Microcystis species and biogeography revealed through population genomics.</title>
        <authorList>
            <person name="Perez-Carrascal O.M."/>
            <person name="Terrat Y."/>
            <person name="Giani A."/>
            <person name="Fortin N."/>
            <person name="Tromas N."/>
            <person name="Shapiro B.J."/>
        </authorList>
    </citation>
    <scope>NUCLEOTIDE SEQUENCE [LARGE SCALE GENOMIC DNA]</scope>
    <source>
        <strain evidence="2">Ma_MB_F_20061100_S20D</strain>
    </source>
</reference>
<gene>
    <name evidence="2" type="ORF">EWV78_09880</name>
</gene>
<dbReference type="EMBL" id="SFBH01000077">
    <property type="protein sequence ID" value="TRU36109.1"/>
    <property type="molecule type" value="Genomic_DNA"/>
</dbReference>